<dbReference type="PANTHER" id="PTHR34109:SF1">
    <property type="entry name" value="VOC DOMAIN-CONTAINING PROTEIN"/>
    <property type="match status" value="1"/>
</dbReference>
<sequence>MATEEQGPTSGLTPHLTIGGGRAAEAIDFYARAFGATERMRMPADDGKRLMHAHLLINGSSLMLNDDFPEYRGGSAEGAPAGLTLHLQVDDADRWFERAKQAGATETMALQDMFWGDRYGQVTDPFGYRWSIAHALNK</sequence>
<proteinExistence type="predicted"/>
<dbReference type="Pfam" id="PF00903">
    <property type="entry name" value="Glyoxalase"/>
    <property type="match status" value="1"/>
</dbReference>
<evidence type="ECO:0000313" key="2">
    <source>
        <dbReference type="EMBL" id="MVO78864.1"/>
    </source>
</evidence>
<dbReference type="EMBL" id="WQMS01000016">
    <property type="protein sequence ID" value="MVO78864.1"/>
    <property type="molecule type" value="Genomic_DNA"/>
</dbReference>
<dbReference type="PROSITE" id="PS51819">
    <property type="entry name" value="VOC"/>
    <property type="match status" value="1"/>
</dbReference>
<dbReference type="CDD" id="cd07246">
    <property type="entry name" value="VOC_like"/>
    <property type="match status" value="1"/>
</dbReference>
<evidence type="ECO:0000313" key="3">
    <source>
        <dbReference type="Proteomes" id="UP000441389"/>
    </source>
</evidence>
<name>A0A6I4J3N2_9SPHN</name>
<protein>
    <submittedName>
        <fullName evidence="2">VOC family protein</fullName>
    </submittedName>
</protein>
<dbReference type="Gene3D" id="3.10.180.10">
    <property type="entry name" value="2,3-Dihydroxybiphenyl 1,2-Dioxygenase, domain 1"/>
    <property type="match status" value="1"/>
</dbReference>
<dbReference type="Proteomes" id="UP000441389">
    <property type="component" value="Unassembled WGS sequence"/>
</dbReference>
<feature type="domain" description="VOC" evidence="1">
    <location>
        <begin position="12"/>
        <end position="135"/>
    </location>
</feature>
<dbReference type="RefSeq" id="WP_157027830.1">
    <property type="nucleotide sequence ID" value="NZ_WQMS01000016.1"/>
</dbReference>
<dbReference type="InterPro" id="IPR037523">
    <property type="entry name" value="VOC_core"/>
</dbReference>
<dbReference type="InterPro" id="IPR004360">
    <property type="entry name" value="Glyas_Fos-R_dOase_dom"/>
</dbReference>
<dbReference type="PANTHER" id="PTHR34109">
    <property type="entry name" value="BNAUNNG04460D PROTEIN-RELATED"/>
    <property type="match status" value="1"/>
</dbReference>
<evidence type="ECO:0000259" key="1">
    <source>
        <dbReference type="PROSITE" id="PS51819"/>
    </source>
</evidence>
<dbReference type="AlphaFoldDB" id="A0A6I4J3N2"/>
<gene>
    <name evidence="2" type="ORF">GON01_13090</name>
</gene>
<comment type="caution">
    <text evidence="2">The sequence shown here is derived from an EMBL/GenBank/DDBJ whole genome shotgun (WGS) entry which is preliminary data.</text>
</comment>
<dbReference type="SUPFAM" id="SSF54593">
    <property type="entry name" value="Glyoxalase/Bleomycin resistance protein/Dihydroxybiphenyl dioxygenase"/>
    <property type="match status" value="1"/>
</dbReference>
<dbReference type="InterPro" id="IPR029068">
    <property type="entry name" value="Glyas_Bleomycin-R_OHBP_Dase"/>
</dbReference>
<keyword evidence="3" id="KW-1185">Reference proteome</keyword>
<reference evidence="2 3" key="1">
    <citation type="submission" date="2019-12" db="EMBL/GenBank/DDBJ databases">
        <authorList>
            <person name="Huq M.A."/>
        </authorList>
    </citation>
    <scope>NUCLEOTIDE SEQUENCE [LARGE SCALE GENOMIC DNA]</scope>
    <source>
        <strain evidence="2 3">MAH-20</strain>
    </source>
</reference>
<accession>A0A6I4J3N2</accession>
<organism evidence="2 3">
    <name type="scientific">Sphingomonas horti</name>
    <dbReference type="NCBI Taxonomy" id="2682842"/>
    <lineage>
        <taxon>Bacteria</taxon>
        <taxon>Pseudomonadati</taxon>
        <taxon>Pseudomonadota</taxon>
        <taxon>Alphaproteobacteria</taxon>
        <taxon>Sphingomonadales</taxon>
        <taxon>Sphingomonadaceae</taxon>
        <taxon>Sphingomonas</taxon>
    </lineage>
</organism>